<evidence type="ECO:0000313" key="2">
    <source>
        <dbReference type="EMBL" id="KAK8079495.1"/>
    </source>
</evidence>
<reference evidence="2 3" key="1">
    <citation type="submission" date="2023-01" db="EMBL/GenBank/DDBJ databases">
        <title>Analysis of 21 Apiospora genomes using comparative genomics revels a genus with tremendous synthesis potential of carbohydrate active enzymes and secondary metabolites.</title>
        <authorList>
            <person name="Sorensen T."/>
        </authorList>
    </citation>
    <scope>NUCLEOTIDE SEQUENCE [LARGE SCALE GENOMIC DNA]</scope>
    <source>
        <strain evidence="2 3">CBS 114990</strain>
    </source>
</reference>
<dbReference type="CDD" id="cd02228">
    <property type="entry name" value="cupin_EutQ"/>
    <property type="match status" value="1"/>
</dbReference>
<dbReference type="EMBL" id="JAQQWN010000006">
    <property type="protein sequence ID" value="KAK8079495.1"/>
    <property type="molecule type" value="Genomic_DNA"/>
</dbReference>
<dbReference type="SUPFAM" id="SSF51182">
    <property type="entry name" value="RmlC-like cupins"/>
    <property type="match status" value="1"/>
</dbReference>
<comment type="caution">
    <text evidence="2">The sequence shown here is derived from an EMBL/GenBank/DDBJ whole genome shotgun (WGS) entry which is preliminary data.</text>
</comment>
<evidence type="ECO:0000313" key="3">
    <source>
        <dbReference type="Proteomes" id="UP001433268"/>
    </source>
</evidence>
<gene>
    <name evidence="2" type="ORF">PG997_007313</name>
</gene>
<dbReference type="Pfam" id="PF06249">
    <property type="entry name" value="EutQ"/>
    <property type="match status" value="1"/>
</dbReference>
<evidence type="ECO:0008006" key="4">
    <source>
        <dbReference type="Google" id="ProtNLM"/>
    </source>
</evidence>
<keyword evidence="3" id="KW-1185">Reference proteome</keyword>
<dbReference type="InterPro" id="IPR011051">
    <property type="entry name" value="RmlC_Cupin_sf"/>
</dbReference>
<feature type="region of interest" description="Disordered" evidence="1">
    <location>
        <begin position="1"/>
        <end position="26"/>
    </location>
</feature>
<dbReference type="InterPro" id="IPR010424">
    <property type="entry name" value="EutQ"/>
</dbReference>
<accession>A0ABR1W7N5</accession>
<name>A0ABR1W7N5_9PEZI</name>
<dbReference type="Gene3D" id="2.60.120.10">
    <property type="entry name" value="Jelly Rolls"/>
    <property type="match status" value="1"/>
</dbReference>
<organism evidence="2 3">
    <name type="scientific">Apiospora hydei</name>
    <dbReference type="NCBI Taxonomy" id="1337664"/>
    <lineage>
        <taxon>Eukaryota</taxon>
        <taxon>Fungi</taxon>
        <taxon>Dikarya</taxon>
        <taxon>Ascomycota</taxon>
        <taxon>Pezizomycotina</taxon>
        <taxon>Sordariomycetes</taxon>
        <taxon>Xylariomycetidae</taxon>
        <taxon>Amphisphaeriales</taxon>
        <taxon>Apiosporaceae</taxon>
        <taxon>Apiospora</taxon>
    </lineage>
</organism>
<dbReference type="Proteomes" id="UP001433268">
    <property type="component" value="Unassembled WGS sequence"/>
</dbReference>
<feature type="compositionally biased region" description="Basic and acidic residues" evidence="1">
    <location>
        <begin position="11"/>
        <end position="21"/>
    </location>
</feature>
<proteinExistence type="predicted"/>
<protein>
    <recommendedName>
        <fullName evidence="4">Ethanolamine utilization protein</fullName>
    </recommendedName>
</protein>
<dbReference type="InterPro" id="IPR014710">
    <property type="entry name" value="RmlC-like_jellyroll"/>
</dbReference>
<evidence type="ECO:0000256" key="1">
    <source>
        <dbReference type="SAM" id="MobiDB-lite"/>
    </source>
</evidence>
<sequence>MGAIPGSRNDFGLRREEEEGNQRPGHVQAPVLSAENDNAFLGDVFSSDQINAEKPMSAGFYRLEKGKPLVYTYTYDEMKIIVEGDFTISDSTGQEVKAKPGDVFFFPDGATITFTTENYGLAFFCGQRKKM</sequence>
<dbReference type="RefSeq" id="XP_066666970.1">
    <property type="nucleotide sequence ID" value="XM_066811628.1"/>
</dbReference>
<dbReference type="PANTHER" id="PTHR36169:SF1">
    <property type="entry name" value="ACETATE KINASE EUTQ"/>
    <property type="match status" value="1"/>
</dbReference>
<dbReference type="PANTHER" id="PTHR36169">
    <property type="entry name" value="ETHANOLAMINE UTILIZATION PROTEIN EUTQ"/>
    <property type="match status" value="1"/>
</dbReference>
<dbReference type="GeneID" id="92044688"/>